<evidence type="ECO:0000256" key="5">
    <source>
        <dbReference type="SAM" id="Phobius"/>
    </source>
</evidence>
<feature type="domain" description="Sodium/calcium exchanger membrane region" evidence="6">
    <location>
        <begin position="187"/>
        <end position="323"/>
    </location>
</feature>
<proteinExistence type="predicted"/>
<feature type="transmembrane region" description="Helical" evidence="5">
    <location>
        <begin position="251"/>
        <end position="276"/>
    </location>
</feature>
<dbReference type="GO" id="GO:0005262">
    <property type="term" value="F:calcium channel activity"/>
    <property type="evidence" value="ECO:0007669"/>
    <property type="project" value="TreeGrafter"/>
</dbReference>
<name>A0A1G6PZ74_9BACT</name>
<evidence type="ECO:0000313" key="8">
    <source>
        <dbReference type="Proteomes" id="UP000199411"/>
    </source>
</evidence>
<keyword evidence="8" id="KW-1185">Reference proteome</keyword>
<accession>A0A1G6PZ74</accession>
<dbReference type="InterPro" id="IPR004481">
    <property type="entry name" value="K/Na/Ca-exchanger"/>
</dbReference>
<dbReference type="PANTHER" id="PTHR10846:SF8">
    <property type="entry name" value="INNER MEMBRANE PROTEIN YRBG"/>
    <property type="match status" value="1"/>
</dbReference>
<evidence type="ECO:0000256" key="2">
    <source>
        <dbReference type="ARBA" id="ARBA00022692"/>
    </source>
</evidence>
<dbReference type="GO" id="GO:0005886">
    <property type="term" value="C:plasma membrane"/>
    <property type="evidence" value="ECO:0007669"/>
    <property type="project" value="TreeGrafter"/>
</dbReference>
<keyword evidence="4 5" id="KW-0472">Membrane</keyword>
<evidence type="ECO:0000313" key="7">
    <source>
        <dbReference type="EMBL" id="SDC85502.1"/>
    </source>
</evidence>
<dbReference type="PANTHER" id="PTHR10846">
    <property type="entry name" value="SODIUM/POTASSIUM/CALCIUM EXCHANGER"/>
    <property type="match status" value="1"/>
</dbReference>
<dbReference type="EMBL" id="FMYU01000010">
    <property type="protein sequence ID" value="SDC85502.1"/>
    <property type="molecule type" value="Genomic_DNA"/>
</dbReference>
<dbReference type="Pfam" id="PF01699">
    <property type="entry name" value="Na_Ca_ex"/>
    <property type="match status" value="2"/>
</dbReference>
<dbReference type="AlphaFoldDB" id="A0A1G6PZ74"/>
<dbReference type="GO" id="GO:0008273">
    <property type="term" value="F:calcium, potassium:sodium antiporter activity"/>
    <property type="evidence" value="ECO:0007669"/>
    <property type="project" value="TreeGrafter"/>
</dbReference>
<organism evidence="7 8">
    <name type="scientific">Desulfurella multipotens</name>
    <dbReference type="NCBI Taxonomy" id="79269"/>
    <lineage>
        <taxon>Bacteria</taxon>
        <taxon>Pseudomonadati</taxon>
        <taxon>Campylobacterota</taxon>
        <taxon>Desulfurellia</taxon>
        <taxon>Desulfurellales</taxon>
        <taxon>Desulfurellaceae</taxon>
        <taxon>Desulfurella</taxon>
    </lineage>
</organism>
<evidence type="ECO:0000256" key="1">
    <source>
        <dbReference type="ARBA" id="ARBA00004141"/>
    </source>
</evidence>
<feature type="transmembrane region" description="Helical" evidence="5">
    <location>
        <begin position="183"/>
        <end position="205"/>
    </location>
</feature>
<evidence type="ECO:0000259" key="6">
    <source>
        <dbReference type="Pfam" id="PF01699"/>
    </source>
</evidence>
<feature type="transmembrane region" description="Helical" evidence="5">
    <location>
        <begin position="76"/>
        <end position="97"/>
    </location>
</feature>
<feature type="transmembrane region" description="Helical" evidence="5">
    <location>
        <begin position="141"/>
        <end position="158"/>
    </location>
</feature>
<comment type="subcellular location">
    <subcellularLocation>
        <location evidence="1">Membrane</location>
        <topology evidence="1">Multi-pass membrane protein</topology>
    </subcellularLocation>
</comment>
<dbReference type="RefSeq" id="WP_092129301.1">
    <property type="nucleotide sequence ID" value="NZ_FMYU01000010.1"/>
</dbReference>
<dbReference type="OrthoDB" id="9786081at2"/>
<keyword evidence="2 5" id="KW-0812">Transmembrane</keyword>
<gene>
    <name evidence="7" type="ORF">SAMN05660835_01481</name>
</gene>
<feature type="transmembrane region" description="Helical" evidence="5">
    <location>
        <begin position="306"/>
        <end position="323"/>
    </location>
</feature>
<feature type="domain" description="Sodium/calcium exchanger membrane region" evidence="6">
    <location>
        <begin position="5"/>
        <end position="158"/>
    </location>
</feature>
<feature type="transmembrane region" description="Helical" evidence="5">
    <location>
        <begin position="6"/>
        <end position="26"/>
    </location>
</feature>
<dbReference type="InterPro" id="IPR044880">
    <property type="entry name" value="NCX_ion-bd_dom_sf"/>
</dbReference>
<dbReference type="Gene3D" id="1.20.1420.30">
    <property type="entry name" value="NCX, central ion-binding region"/>
    <property type="match status" value="1"/>
</dbReference>
<dbReference type="InterPro" id="IPR004837">
    <property type="entry name" value="NaCa_Exmemb"/>
</dbReference>
<dbReference type="GO" id="GO:0006874">
    <property type="term" value="P:intracellular calcium ion homeostasis"/>
    <property type="evidence" value="ECO:0007669"/>
    <property type="project" value="TreeGrafter"/>
</dbReference>
<dbReference type="Proteomes" id="UP000199411">
    <property type="component" value="Unassembled WGS sequence"/>
</dbReference>
<sequence>MILNLFFLIISIAFIVVASEMFTNSLEYIGSKLKLSQAVIGSILAAIGTALPETILPIVAILFLKNSAHEIGIGAILGAPFMLSTLGFLMIGIGVVIRHLLKKGSFSLKIEEKTTKRDLTFFLISYIIAILATQFNHIKGIFAFVVIGVYIVYLYLTFNGRSSELEFKDNLYFFKLFKIKENLLSGFFQLIVSLATIIFGAYAFVNGLSTISQHFGFNPLIFSLLISPIATELPEKINSLTWTLKNKDILAFGNISGAMVFQSTFPVSVGILLTNWTITQNALLSAYIALFNIALMLLWVCLLKKINGLVFSINLITYIYYIIKVV</sequence>
<protein>
    <submittedName>
        <fullName evidence="7">Cation:H+ antiporter</fullName>
    </submittedName>
</protein>
<reference evidence="8" key="1">
    <citation type="submission" date="2016-10" db="EMBL/GenBank/DDBJ databases">
        <authorList>
            <person name="Varghese N."/>
            <person name="Submissions S."/>
        </authorList>
    </citation>
    <scope>NUCLEOTIDE SEQUENCE [LARGE SCALE GENOMIC DNA]</scope>
    <source>
        <strain evidence="8">DSM 8415</strain>
    </source>
</reference>
<feature type="transmembrane region" description="Helical" evidence="5">
    <location>
        <begin position="118"/>
        <end position="135"/>
    </location>
</feature>
<keyword evidence="3 5" id="KW-1133">Transmembrane helix</keyword>
<evidence type="ECO:0000256" key="3">
    <source>
        <dbReference type="ARBA" id="ARBA00022989"/>
    </source>
</evidence>
<feature type="transmembrane region" description="Helical" evidence="5">
    <location>
        <begin position="282"/>
        <end position="299"/>
    </location>
</feature>
<feature type="transmembrane region" description="Helical" evidence="5">
    <location>
        <begin position="38"/>
        <end position="64"/>
    </location>
</feature>
<evidence type="ECO:0000256" key="4">
    <source>
        <dbReference type="ARBA" id="ARBA00023136"/>
    </source>
</evidence>